<evidence type="ECO:0000256" key="5">
    <source>
        <dbReference type="ARBA" id="ARBA00022725"/>
    </source>
</evidence>
<evidence type="ECO:0000256" key="3">
    <source>
        <dbReference type="ARBA" id="ARBA00022606"/>
    </source>
</evidence>
<dbReference type="EMBL" id="JAACNH010000001">
    <property type="protein sequence ID" value="KAG8455584.1"/>
    <property type="molecule type" value="Genomic_DNA"/>
</dbReference>
<sequence length="312" mass="35829">MKENQTRIQEFLILGFQTFPGLKIMIFILFLLTYSLTIIGNLLIIILVATCNQLFYPMYFFISNLSVCEILLTTNIAPNMLHLLLVEKAHISVAKCFVQFYFFGTSATTECFLLAVMSYDRYLAISNPLHYMYIMDKRLCCYLALTVWVSGLSATIGTIILMGRLVFCGPNIIDHFFCDREPILMLSCSDTIMVRVQALVFSFIITLFPFLVIIWSYTSIILIILRMPTKIVRNKVFSTCSTHLIVVCMYYGSLITMYVAPTYGNTFNVNKLLALLYTVLTPLLNPIIYSFRNNEIKSAFKQTIHKICQHLQ</sequence>
<dbReference type="PROSITE" id="PS00237">
    <property type="entry name" value="G_PROTEIN_RECEP_F1_1"/>
    <property type="match status" value="1"/>
</dbReference>
<keyword evidence="12 13" id="KW-0807">Transducer</keyword>
<dbReference type="OrthoDB" id="9444602at2759"/>
<dbReference type="PRINTS" id="PR00245">
    <property type="entry name" value="OLFACTORYR"/>
</dbReference>
<evidence type="ECO:0000256" key="11">
    <source>
        <dbReference type="ARBA" id="ARBA00023180"/>
    </source>
</evidence>
<evidence type="ECO:0000256" key="7">
    <source>
        <dbReference type="ARBA" id="ARBA00023040"/>
    </source>
</evidence>
<keyword evidence="5 14" id="KW-0552">Olfaction</keyword>
<evidence type="ECO:0000313" key="17">
    <source>
        <dbReference type="Proteomes" id="UP000812440"/>
    </source>
</evidence>
<evidence type="ECO:0000256" key="9">
    <source>
        <dbReference type="ARBA" id="ARBA00023157"/>
    </source>
</evidence>
<evidence type="ECO:0000313" key="16">
    <source>
        <dbReference type="EMBL" id="KAG8455584.1"/>
    </source>
</evidence>
<keyword evidence="10 13" id="KW-0675">Receptor</keyword>
<protein>
    <recommendedName>
        <fullName evidence="14">Olfactory receptor</fullName>
    </recommendedName>
</protein>
<dbReference type="GO" id="GO:0004984">
    <property type="term" value="F:olfactory receptor activity"/>
    <property type="evidence" value="ECO:0007669"/>
    <property type="project" value="InterPro"/>
</dbReference>
<dbReference type="Pfam" id="PF13853">
    <property type="entry name" value="7tm_4"/>
    <property type="match status" value="1"/>
</dbReference>
<feature type="domain" description="G-protein coupled receptors family 1 profile" evidence="15">
    <location>
        <begin position="40"/>
        <end position="289"/>
    </location>
</feature>
<feature type="transmembrane region" description="Helical" evidence="14">
    <location>
        <begin position="272"/>
        <end position="291"/>
    </location>
</feature>
<keyword evidence="2 14" id="KW-1003">Cell membrane</keyword>
<dbReference type="Proteomes" id="UP000812440">
    <property type="component" value="Chromosome 1"/>
</dbReference>
<feature type="transmembrane region" description="Helical" evidence="14">
    <location>
        <begin position="236"/>
        <end position="260"/>
    </location>
</feature>
<feature type="transmembrane region" description="Helical" evidence="14">
    <location>
        <begin position="97"/>
        <end position="119"/>
    </location>
</feature>
<evidence type="ECO:0000256" key="6">
    <source>
        <dbReference type="ARBA" id="ARBA00022989"/>
    </source>
</evidence>
<evidence type="ECO:0000259" key="15">
    <source>
        <dbReference type="PROSITE" id="PS50262"/>
    </source>
</evidence>
<keyword evidence="4 13" id="KW-0812">Transmembrane</keyword>
<evidence type="ECO:0000256" key="13">
    <source>
        <dbReference type="RuleBase" id="RU000688"/>
    </source>
</evidence>
<dbReference type="GO" id="GO:0004930">
    <property type="term" value="F:G protein-coupled receptor activity"/>
    <property type="evidence" value="ECO:0007669"/>
    <property type="project" value="UniProtKB-KW"/>
</dbReference>
<dbReference type="InterPro" id="IPR000725">
    <property type="entry name" value="Olfact_rcpt"/>
</dbReference>
<evidence type="ECO:0000256" key="4">
    <source>
        <dbReference type="ARBA" id="ARBA00022692"/>
    </source>
</evidence>
<comment type="caution">
    <text evidence="16">The sequence shown here is derived from an EMBL/GenBank/DDBJ whole genome shotgun (WGS) entry which is preliminary data.</text>
</comment>
<dbReference type="PRINTS" id="PR00237">
    <property type="entry name" value="GPCRRHODOPSN"/>
</dbReference>
<comment type="similarity">
    <text evidence="13">Belongs to the G-protein coupled receptor 1 family.</text>
</comment>
<keyword evidence="9" id="KW-1015">Disulfide bond</keyword>
<dbReference type="PANTHER" id="PTHR24242:SF393">
    <property type="entry name" value="OLFACTORY RECEPTOR"/>
    <property type="match status" value="1"/>
</dbReference>
<evidence type="ECO:0000256" key="1">
    <source>
        <dbReference type="ARBA" id="ARBA00004651"/>
    </source>
</evidence>
<keyword evidence="17" id="KW-1185">Reference proteome</keyword>
<evidence type="ECO:0000256" key="8">
    <source>
        <dbReference type="ARBA" id="ARBA00023136"/>
    </source>
</evidence>
<evidence type="ECO:0000256" key="2">
    <source>
        <dbReference type="ARBA" id="ARBA00022475"/>
    </source>
</evidence>
<dbReference type="PROSITE" id="PS50262">
    <property type="entry name" value="G_PROTEIN_RECEP_F1_2"/>
    <property type="match status" value="1"/>
</dbReference>
<evidence type="ECO:0000256" key="14">
    <source>
        <dbReference type="RuleBase" id="RU363047"/>
    </source>
</evidence>
<keyword evidence="7 13" id="KW-0297">G-protein coupled receptor</keyword>
<keyword evidence="8 14" id="KW-0472">Membrane</keyword>
<feature type="transmembrane region" description="Helical" evidence="14">
    <location>
        <begin position="24"/>
        <end position="49"/>
    </location>
</feature>
<dbReference type="PANTHER" id="PTHR24242">
    <property type="entry name" value="G-PROTEIN COUPLED RECEPTOR"/>
    <property type="match status" value="1"/>
</dbReference>
<feature type="transmembrane region" description="Helical" evidence="14">
    <location>
        <begin position="199"/>
        <end position="224"/>
    </location>
</feature>
<dbReference type="InterPro" id="IPR017452">
    <property type="entry name" value="GPCR_Rhodpsn_7TM"/>
</dbReference>
<feature type="transmembrane region" description="Helical" evidence="14">
    <location>
        <begin position="139"/>
        <end position="162"/>
    </location>
</feature>
<dbReference type="Gene3D" id="1.20.1070.10">
    <property type="entry name" value="Rhodopsin 7-helix transmembrane proteins"/>
    <property type="match status" value="1"/>
</dbReference>
<dbReference type="SUPFAM" id="SSF81321">
    <property type="entry name" value="Family A G protein-coupled receptor-like"/>
    <property type="match status" value="1"/>
</dbReference>
<evidence type="ECO:0000256" key="10">
    <source>
        <dbReference type="ARBA" id="ARBA00023170"/>
    </source>
</evidence>
<name>A0A8T2KI39_9PIPI</name>
<keyword evidence="3 14" id="KW-0716">Sensory transduction</keyword>
<reference evidence="16" key="1">
    <citation type="thesis" date="2020" institute="ProQuest LLC" country="789 East Eisenhower Parkway, Ann Arbor, MI, USA">
        <title>Comparative Genomics and Chromosome Evolution.</title>
        <authorList>
            <person name="Mudd A.B."/>
        </authorList>
    </citation>
    <scope>NUCLEOTIDE SEQUENCE</scope>
    <source>
        <strain evidence="16">Female2</strain>
        <tissue evidence="16">Blood</tissue>
    </source>
</reference>
<dbReference type="InterPro" id="IPR000276">
    <property type="entry name" value="GPCR_Rhodpsn"/>
</dbReference>
<comment type="subcellular location">
    <subcellularLocation>
        <location evidence="1 14">Cell membrane</location>
        <topology evidence="1 14">Multi-pass membrane protein</topology>
    </subcellularLocation>
</comment>
<keyword evidence="11" id="KW-0325">Glycoprotein</keyword>
<organism evidence="16 17">
    <name type="scientific">Hymenochirus boettgeri</name>
    <name type="common">Congo dwarf clawed frog</name>
    <dbReference type="NCBI Taxonomy" id="247094"/>
    <lineage>
        <taxon>Eukaryota</taxon>
        <taxon>Metazoa</taxon>
        <taxon>Chordata</taxon>
        <taxon>Craniata</taxon>
        <taxon>Vertebrata</taxon>
        <taxon>Euteleostomi</taxon>
        <taxon>Amphibia</taxon>
        <taxon>Batrachia</taxon>
        <taxon>Anura</taxon>
        <taxon>Pipoidea</taxon>
        <taxon>Pipidae</taxon>
        <taxon>Pipinae</taxon>
        <taxon>Hymenochirus</taxon>
    </lineage>
</organism>
<gene>
    <name evidence="16" type="ORF">GDO86_001690</name>
</gene>
<dbReference type="FunFam" id="1.20.1070.10:FF:000010">
    <property type="entry name" value="Olfactory receptor"/>
    <property type="match status" value="1"/>
</dbReference>
<proteinExistence type="inferred from homology"/>
<dbReference type="InterPro" id="IPR050939">
    <property type="entry name" value="Olfactory_GPCR1"/>
</dbReference>
<dbReference type="GO" id="GO:0005886">
    <property type="term" value="C:plasma membrane"/>
    <property type="evidence" value="ECO:0007669"/>
    <property type="project" value="UniProtKB-SubCell"/>
</dbReference>
<dbReference type="AlphaFoldDB" id="A0A8T2KI39"/>
<keyword evidence="6 14" id="KW-1133">Transmembrane helix</keyword>
<feature type="transmembrane region" description="Helical" evidence="14">
    <location>
        <begin position="56"/>
        <end position="77"/>
    </location>
</feature>
<evidence type="ECO:0000256" key="12">
    <source>
        <dbReference type="ARBA" id="ARBA00023224"/>
    </source>
</evidence>
<accession>A0A8T2KI39</accession>